<protein>
    <recommendedName>
        <fullName evidence="6">Probable membrane transporter protein</fullName>
    </recommendedName>
</protein>
<reference evidence="7" key="2">
    <citation type="journal article" date="2021" name="PeerJ">
        <title>Extensive microbial diversity within the chicken gut microbiome revealed by metagenomics and culture.</title>
        <authorList>
            <person name="Gilroy R."/>
            <person name="Ravi A."/>
            <person name="Getino M."/>
            <person name="Pursley I."/>
            <person name="Horton D.L."/>
            <person name="Alikhan N.F."/>
            <person name="Baker D."/>
            <person name="Gharbi K."/>
            <person name="Hall N."/>
            <person name="Watson M."/>
            <person name="Adriaenssens E.M."/>
            <person name="Foster-Nyarko E."/>
            <person name="Jarju S."/>
            <person name="Secka A."/>
            <person name="Antonio M."/>
            <person name="Oren A."/>
            <person name="Chaudhuri R.R."/>
            <person name="La Ragione R."/>
            <person name="Hildebrand F."/>
            <person name="Pallen M.J."/>
        </authorList>
    </citation>
    <scope>NUCLEOTIDE SEQUENCE</scope>
    <source>
        <strain evidence="7">ChiSxjej1B13-7958</strain>
    </source>
</reference>
<gene>
    <name evidence="7" type="ORF">IAB89_08710</name>
</gene>
<feature type="transmembrane region" description="Helical" evidence="6">
    <location>
        <begin position="72"/>
        <end position="91"/>
    </location>
</feature>
<evidence type="ECO:0000256" key="2">
    <source>
        <dbReference type="ARBA" id="ARBA00009142"/>
    </source>
</evidence>
<evidence type="ECO:0000256" key="4">
    <source>
        <dbReference type="ARBA" id="ARBA00022989"/>
    </source>
</evidence>
<keyword evidence="5 6" id="KW-0472">Membrane</keyword>
<dbReference type="InterPro" id="IPR002781">
    <property type="entry name" value="TM_pro_TauE-like"/>
</dbReference>
<keyword evidence="3 6" id="KW-0812">Transmembrane</keyword>
<keyword evidence="6" id="KW-1003">Cell membrane</keyword>
<dbReference type="PANTHER" id="PTHR43701">
    <property type="entry name" value="MEMBRANE TRANSPORTER PROTEIN MJ0441-RELATED"/>
    <property type="match status" value="1"/>
</dbReference>
<evidence type="ECO:0000256" key="3">
    <source>
        <dbReference type="ARBA" id="ARBA00022692"/>
    </source>
</evidence>
<dbReference type="InterPro" id="IPR051598">
    <property type="entry name" value="TSUP/Inactive_protease-like"/>
</dbReference>
<dbReference type="AlphaFoldDB" id="A0A9D1DEI8"/>
<dbReference type="PANTHER" id="PTHR43701:SF2">
    <property type="entry name" value="MEMBRANE TRANSPORTER PROTEIN YJNA-RELATED"/>
    <property type="match status" value="1"/>
</dbReference>
<dbReference type="Pfam" id="PF01925">
    <property type="entry name" value="TauE"/>
    <property type="match status" value="1"/>
</dbReference>
<evidence type="ECO:0000256" key="5">
    <source>
        <dbReference type="ARBA" id="ARBA00023136"/>
    </source>
</evidence>
<evidence type="ECO:0000256" key="6">
    <source>
        <dbReference type="RuleBase" id="RU363041"/>
    </source>
</evidence>
<sequence length="125" mass="13299">MTEGFVAFLASLAAGLLSALGLGGGGILVLYLTLVQGMDQAQAGGINLLFFLPAAAVAVVLHLRKGRIDWKMALRCLPFGVVFALLGSWLARLLDGVWLSKAFAVMVLLMGLRELLGKSSEQKKR</sequence>
<dbReference type="Proteomes" id="UP000824242">
    <property type="component" value="Unassembled WGS sequence"/>
</dbReference>
<proteinExistence type="inferred from homology"/>
<keyword evidence="4 6" id="KW-1133">Transmembrane helix</keyword>
<comment type="subcellular location">
    <subcellularLocation>
        <location evidence="6">Cell membrane</location>
        <topology evidence="6">Multi-pass membrane protein</topology>
    </subcellularLocation>
    <subcellularLocation>
        <location evidence="1">Membrane</location>
        <topology evidence="1">Multi-pass membrane protein</topology>
    </subcellularLocation>
</comment>
<accession>A0A9D1DEI8</accession>
<dbReference type="GO" id="GO:0005886">
    <property type="term" value="C:plasma membrane"/>
    <property type="evidence" value="ECO:0007669"/>
    <property type="project" value="UniProtKB-SubCell"/>
</dbReference>
<dbReference type="EMBL" id="DVGZ01000095">
    <property type="protein sequence ID" value="HIR47716.1"/>
    <property type="molecule type" value="Genomic_DNA"/>
</dbReference>
<evidence type="ECO:0000256" key="1">
    <source>
        <dbReference type="ARBA" id="ARBA00004141"/>
    </source>
</evidence>
<evidence type="ECO:0000313" key="7">
    <source>
        <dbReference type="EMBL" id="HIR47716.1"/>
    </source>
</evidence>
<organism evidence="7 8">
    <name type="scientific">Candidatus Caccousia avicola</name>
    <dbReference type="NCBI Taxonomy" id="2840721"/>
    <lineage>
        <taxon>Bacteria</taxon>
        <taxon>Bacillati</taxon>
        <taxon>Bacillota</taxon>
        <taxon>Clostridia</taxon>
        <taxon>Eubacteriales</taxon>
        <taxon>Oscillospiraceae</taxon>
        <taxon>Oscillospiraceae incertae sedis</taxon>
        <taxon>Candidatus Caccousia</taxon>
    </lineage>
</organism>
<reference evidence="7" key="1">
    <citation type="submission" date="2020-10" db="EMBL/GenBank/DDBJ databases">
        <authorList>
            <person name="Gilroy R."/>
        </authorList>
    </citation>
    <scope>NUCLEOTIDE SEQUENCE</scope>
    <source>
        <strain evidence="7">ChiSxjej1B13-7958</strain>
    </source>
</reference>
<comment type="similarity">
    <text evidence="2 6">Belongs to the 4-toluene sulfonate uptake permease (TSUP) (TC 2.A.102) family.</text>
</comment>
<feature type="transmembrane region" description="Helical" evidence="6">
    <location>
        <begin position="97"/>
        <end position="116"/>
    </location>
</feature>
<comment type="caution">
    <text evidence="7">The sequence shown here is derived from an EMBL/GenBank/DDBJ whole genome shotgun (WGS) entry which is preliminary data.</text>
</comment>
<name>A0A9D1DEI8_9FIRM</name>
<feature type="transmembrane region" description="Helical" evidence="6">
    <location>
        <begin position="45"/>
        <end position="63"/>
    </location>
</feature>
<evidence type="ECO:0000313" key="8">
    <source>
        <dbReference type="Proteomes" id="UP000824242"/>
    </source>
</evidence>